<comment type="subcellular location">
    <subcellularLocation>
        <location evidence="1">Cell inner membrane</location>
        <topology evidence="1">Multi-pass membrane protein</topology>
    </subcellularLocation>
    <subcellularLocation>
        <location evidence="14">Membrane</location>
        <topology evidence="14">Multi-pass membrane protein</topology>
    </subcellularLocation>
</comment>
<gene>
    <name evidence="14 15" type="primary">corA</name>
    <name evidence="15" type="ORF">V3I05_10490</name>
</gene>
<evidence type="ECO:0000256" key="14">
    <source>
        <dbReference type="RuleBase" id="RU362010"/>
    </source>
</evidence>
<evidence type="ECO:0000256" key="3">
    <source>
        <dbReference type="ARBA" id="ARBA00019439"/>
    </source>
</evidence>
<dbReference type="PANTHER" id="PTHR47685:SF1">
    <property type="entry name" value="MAGNESIUM TRANSPORT PROTEIN CORA"/>
    <property type="match status" value="1"/>
</dbReference>
<keyword evidence="6" id="KW-0997">Cell inner membrane</keyword>
<evidence type="ECO:0000313" key="16">
    <source>
        <dbReference type="Proteomes" id="UP001434737"/>
    </source>
</evidence>
<keyword evidence="4 14" id="KW-0813">Transport</keyword>
<name>A0ABZ3F7C9_9HELI</name>
<keyword evidence="10 14" id="KW-0406">Ion transport</keyword>
<dbReference type="EMBL" id="CP145316">
    <property type="protein sequence ID" value="XAM18093.1"/>
    <property type="molecule type" value="Genomic_DNA"/>
</dbReference>
<evidence type="ECO:0000313" key="15">
    <source>
        <dbReference type="EMBL" id="XAM18093.1"/>
    </source>
</evidence>
<protein>
    <recommendedName>
        <fullName evidence="3 14">Magnesium transport protein CorA</fullName>
    </recommendedName>
</protein>
<evidence type="ECO:0000256" key="7">
    <source>
        <dbReference type="ARBA" id="ARBA00022692"/>
    </source>
</evidence>
<evidence type="ECO:0000256" key="4">
    <source>
        <dbReference type="ARBA" id="ARBA00022448"/>
    </source>
</evidence>
<reference evidence="15 16" key="1">
    <citation type="submission" date="2024-02" db="EMBL/GenBank/DDBJ databases">
        <title>Genome and pathogenicity analysis of Helicobacter mastomyrinus isolated from mice.</title>
        <authorList>
            <person name="Zhu L."/>
        </authorList>
    </citation>
    <scope>NUCLEOTIDE SEQUENCE [LARGE SCALE GENOMIC DNA]</scope>
    <source>
        <strain evidence="15 16">Hm-17</strain>
    </source>
</reference>
<evidence type="ECO:0000256" key="12">
    <source>
        <dbReference type="ARBA" id="ARBA00025941"/>
    </source>
</evidence>
<keyword evidence="8 14" id="KW-0460">Magnesium</keyword>
<keyword evidence="5 14" id="KW-1003">Cell membrane</keyword>
<evidence type="ECO:0000256" key="13">
    <source>
        <dbReference type="ARBA" id="ARBA00034269"/>
    </source>
</evidence>
<dbReference type="InterPro" id="IPR045863">
    <property type="entry name" value="CorA_TM1_TM2"/>
</dbReference>
<evidence type="ECO:0000256" key="6">
    <source>
        <dbReference type="ARBA" id="ARBA00022519"/>
    </source>
</evidence>
<evidence type="ECO:0000256" key="9">
    <source>
        <dbReference type="ARBA" id="ARBA00022989"/>
    </source>
</evidence>
<dbReference type="InterPro" id="IPR050829">
    <property type="entry name" value="CorA_MIT"/>
</dbReference>
<evidence type="ECO:0000256" key="10">
    <source>
        <dbReference type="ARBA" id="ARBA00023065"/>
    </source>
</evidence>
<dbReference type="InterPro" id="IPR002523">
    <property type="entry name" value="MgTranspt_CorA/ZnTranspt_ZntB"/>
</dbReference>
<comment type="subunit">
    <text evidence="12">Homopentamer. In the absence of Mg(2+), interactions between subunits are weakened, and dimers, trimers and tetramers can be observed in vitro.</text>
</comment>
<comment type="catalytic activity">
    <reaction evidence="13">
        <text>Mg(2+)(in) = Mg(2+)(out)</text>
        <dbReference type="Rhea" id="RHEA:29827"/>
        <dbReference type="ChEBI" id="CHEBI:18420"/>
    </reaction>
</comment>
<comment type="similarity">
    <text evidence="2 14">Belongs to the CorA metal ion transporter (MIT) (TC 1.A.35) family.</text>
</comment>
<proteinExistence type="inferred from homology"/>
<dbReference type="Proteomes" id="UP001434737">
    <property type="component" value="Chromosome"/>
</dbReference>
<feature type="transmembrane region" description="Helical" evidence="14">
    <location>
        <begin position="296"/>
        <end position="316"/>
    </location>
</feature>
<dbReference type="SUPFAM" id="SSF143865">
    <property type="entry name" value="CorA soluble domain-like"/>
    <property type="match status" value="1"/>
</dbReference>
<dbReference type="SUPFAM" id="SSF144083">
    <property type="entry name" value="Magnesium transport protein CorA, transmembrane region"/>
    <property type="match status" value="1"/>
</dbReference>
<dbReference type="NCBIfam" id="TIGR00383">
    <property type="entry name" value="corA"/>
    <property type="match status" value="1"/>
</dbReference>
<keyword evidence="9 14" id="KW-1133">Transmembrane helix</keyword>
<dbReference type="Gene3D" id="1.20.58.340">
    <property type="entry name" value="Magnesium transport protein CorA, transmembrane region"/>
    <property type="match status" value="2"/>
</dbReference>
<feature type="transmembrane region" description="Helical" evidence="14">
    <location>
        <begin position="264"/>
        <end position="284"/>
    </location>
</feature>
<evidence type="ECO:0000256" key="8">
    <source>
        <dbReference type="ARBA" id="ARBA00022842"/>
    </source>
</evidence>
<sequence length="322" mass="37606">MINIFIRRNGLIVRESLHLSDEKVKILQEHDKILWIDLFQPSSEEVNYISYTYNLEVPTKEEREEIEQSARYWEDSGSITINTYFLVRSLEAELRNETITFLLCKNILFTLRYSEFRVFDEIQQIVLATPKVFEDGFDLLGKIFEIRVEKDADLLESVAKNTRTLRKRVFNSSVINYDEMLEDFSSLQELNMSVRDSLFDKRRAITALLKSDKADSEVKRNMGIVLKDLNSLVEFTTANMYALDNIQTILTNQINIEQNKTIKLFTVVTVAMMPPTLIGTIYGMNFDNMPELHLDFSYPVVLVIMILSTIFPIIYFKKKGWI</sequence>
<keyword evidence="11 14" id="KW-0472">Membrane</keyword>
<dbReference type="Gene3D" id="3.30.460.20">
    <property type="entry name" value="CorA soluble domain-like"/>
    <property type="match status" value="1"/>
</dbReference>
<evidence type="ECO:0000256" key="1">
    <source>
        <dbReference type="ARBA" id="ARBA00004429"/>
    </source>
</evidence>
<evidence type="ECO:0000256" key="11">
    <source>
        <dbReference type="ARBA" id="ARBA00023136"/>
    </source>
</evidence>
<dbReference type="RefSeq" id="WP_295702003.1">
    <property type="nucleotide sequence ID" value="NZ_CP145316.1"/>
</dbReference>
<organism evidence="15 16">
    <name type="scientific">Helicobacter mastomyrinus</name>
    <dbReference type="NCBI Taxonomy" id="287948"/>
    <lineage>
        <taxon>Bacteria</taxon>
        <taxon>Pseudomonadati</taxon>
        <taxon>Campylobacterota</taxon>
        <taxon>Epsilonproteobacteria</taxon>
        <taxon>Campylobacterales</taxon>
        <taxon>Helicobacteraceae</taxon>
        <taxon>Helicobacter</taxon>
    </lineage>
</organism>
<dbReference type="InterPro" id="IPR045861">
    <property type="entry name" value="CorA_cytoplasmic_dom"/>
</dbReference>
<comment type="function">
    <text evidence="14">Mediates influx of magnesium ions.</text>
</comment>
<dbReference type="Pfam" id="PF01544">
    <property type="entry name" value="CorA"/>
    <property type="match status" value="1"/>
</dbReference>
<evidence type="ECO:0000256" key="2">
    <source>
        <dbReference type="ARBA" id="ARBA00009765"/>
    </source>
</evidence>
<evidence type="ECO:0000256" key="5">
    <source>
        <dbReference type="ARBA" id="ARBA00022475"/>
    </source>
</evidence>
<dbReference type="PANTHER" id="PTHR47685">
    <property type="entry name" value="MAGNESIUM TRANSPORT PROTEIN CORA"/>
    <property type="match status" value="1"/>
</dbReference>
<dbReference type="InterPro" id="IPR004488">
    <property type="entry name" value="Mg/Co-transport_prot_CorA"/>
</dbReference>
<accession>A0ABZ3F7C9</accession>
<keyword evidence="16" id="KW-1185">Reference proteome</keyword>
<keyword evidence="7 14" id="KW-0812">Transmembrane</keyword>